<gene>
    <name evidence="2" type="ORF">V1634_35055</name>
</gene>
<sequence>MPQRSPSRSRPVVVLAGVAVVGSIAMAVGVLGSRIWAEGSFAAMCVGTLLVAAVGGFVVVPLLNRLAPRAGSHSPTD</sequence>
<reference evidence="2 3" key="1">
    <citation type="submission" date="2024-01" db="EMBL/GenBank/DDBJ databases">
        <title>Genome insights into Plantactinospora veratri sp. nov.</title>
        <authorList>
            <person name="Wang L."/>
        </authorList>
    </citation>
    <scope>NUCLEOTIDE SEQUENCE [LARGE SCALE GENOMIC DNA]</scope>
    <source>
        <strain evidence="2 3">NEAU-FHS4</strain>
    </source>
</reference>
<evidence type="ECO:0000313" key="2">
    <source>
        <dbReference type="EMBL" id="MEE6312042.1"/>
    </source>
</evidence>
<dbReference type="EMBL" id="JAZGQL010000042">
    <property type="protein sequence ID" value="MEE6312042.1"/>
    <property type="molecule type" value="Genomic_DNA"/>
</dbReference>
<accession>A0ABU7SQ94</accession>
<keyword evidence="3" id="KW-1185">Reference proteome</keyword>
<protein>
    <submittedName>
        <fullName evidence="2">Uncharacterized protein</fullName>
    </submittedName>
</protein>
<evidence type="ECO:0000256" key="1">
    <source>
        <dbReference type="SAM" id="Phobius"/>
    </source>
</evidence>
<evidence type="ECO:0000313" key="3">
    <source>
        <dbReference type="Proteomes" id="UP001339911"/>
    </source>
</evidence>
<keyword evidence="1" id="KW-0812">Transmembrane</keyword>
<keyword evidence="1" id="KW-1133">Transmembrane helix</keyword>
<dbReference type="RefSeq" id="WP_331211923.1">
    <property type="nucleotide sequence ID" value="NZ_JAZGQL010000042.1"/>
</dbReference>
<feature type="transmembrane region" description="Helical" evidence="1">
    <location>
        <begin position="41"/>
        <end position="63"/>
    </location>
</feature>
<comment type="caution">
    <text evidence="2">The sequence shown here is derived from an EMBL/GenBank/DDBJ whole genome shotgun (WGS) entry which is preliminary data.</text>
</comment>
<name>A0ABU7SQ94_9ACTN</name>
<proteinExistence type="predicted"/>
<keyword evidence="1" id="KW-0472">Membrane</keyword>
<dbReference type="Proteomes" id="UP001339911">
    <property type="component" value="Unassembled WGS sequence"/>
</dbReference>
<organism evidence="2 3">
    <name type="scientific">Plantactinospora veratri</name>
    <dbReference type="NCBI Taxonomy" id="1436122"/>
    <lineage>
        <taxon>Bacteria</taxon>
        <taxon>Bacillati</taxon>
        <taxon>Actinomycetota</taxon>
        <taxon>Actinomycetes</taxon>
        <taxon>Micromonosporales</taxon>
        <taxon>Micromonosporaceae</taxon>
        <taxon>Plantactinospora</taxon>
    </lineage>
</organism>
<feature type="transmembrane region" description="Helical" evidence="1">
    <location>
        <begin position="12"/>
        <end position="35"/>
    </location>
</feature>